<dbReference type="PATRIC" id="fig|1703.6.peg.845"/>
<dbReference type="STRING" id="1703.BLSMQ_2123"/>
<dbReference type="EMBL" id="JTJZ01000015">
    <property type="protein sequence ID" value="KHS53472.1"/>
    <property type="molecule type" value="Genomic_DNA"/>
</dbReference>
<dbReference type="RefSeq" id="WP_039207545.1">
    <property type="nucleotide sequence ID" value="NZ_JTJZ01000015.1"/>
</dbReference>
<dbReference type="OrthoDB" id="4807774at2"/>
<evidence type="ECO:0000313" key="1">
    <source>
        <dbReference type="EMBL" id="KHS53472.1"/>
    </source>
</evidence>
<reference evidence="1 2" key="1">
    <citation type="submission" date="2014-11" db="EMBL/GenBank/DDBJ databases">
        <title>Draft Genome Sequence of Brevibacterium linens AE038-8.</title>
        <authorList>
            <person name="Maizel D."/>
            <person name="Utturkar S.M."/>
            <person name="Brown S.D."/>
            <person name="Ferrero M."/>
            <person name="Rosen B.P."/>
        </authorList>
    </citation>
    <scope>NUCLEOTIDE SEQUENCE [LARGE SCALE GENOMIC DNA]</scope>
    <source>
        <strain evidence="1 2">AE038-8</strain>
    </source>
</reference>
<evidence type="ECO:0000313" key="2">
    <source>
        <dbReference type="Proteomes" id="UP000031488"/>
    </source>
</evidence>
<accession>A0A0B9AVU5</accession>
<organism evidence="1 2">
    <name type="scientific">Brevibacterium linens</name>
    <dbReference type="NCBI Taxonomy" id="1703"/>
    <lineage>
        <taxon>Bacteria</taxon>
        <taxon>Bacillati</taxon>
        <taxon>Actinomycetota</taxon>
        <taxon>Actinomycetes</taxon>
        <taxon>Micrococcales</taxon>
        <taxon>Brevibacteriaceae</taxon>
        <taxon>Brevibacterium</taxon>
    </lineage>
</organism>
<proteinExistence type="predicted"/>
<comment type="caution">
    <text evidence="1">The sequence shown here is derived from an EMBL/GenBank/DDBJ whole genome shotgun (WGS) entry which is preliminary data.</text>
</comment>
<protein>
    <submittedName>
        <fullName evidence="1">Uncharacterized protein</fullName>
    </submittedName>
</protein>
<name>A0A0B9AVU5_BRELN</name>
<gene>
    <name evidence="1" type="ORF">AE0388_0960</name>
</gene>
<keyword evidence="2" id="KW-1185">Reference proteome</keyword>
<dbReference type="Proteomes" id="UP000031488">
    <property type="component" value="Unassembled WGS sequence"/>
</dbReference>
<sequence length="244" mass="26341">MDLTTDSLLLTLALNHRLRSTLAPDEVTSAFLDDDRDVPLIVSDEVFGSSVPTGLLLFAAVAAAAGITHARLALHHPSLPHTTPPVDRTARTQVGRHSAPVVLHRGDEQAAIALIGAEANVEILACQPTVFRPVTVGSAPEALRRLRLLVMEGLNLIETIEVPEEWRQGPWRDWQEELSTMHPISRLIPTEADSRAIYAALDIHHRMASVLAPATVAPPQFGALLSQLHPAAADYIMAVATMKG</sequence>
<dbReference type="AlphaFoldDB" id="A0A0B9AVU5"/>